<keyword evidence="2" id="KW-1003">Cell membrane</keyword>
<dbReference type="AlphaFoldDB" id="R4YSV9"/>
<dbReference type="Pfam" id="PF03899">
    <property type="entry name" value="ATP-synt_I"/>
    <property type="match status" value="1"/>
</dbReference>
<dbReference type="InterPro" id="IPR005598">
    <property type="entry name" value="ATP_synth_I"/>
</dbReference>
<accession>R4YSV9</accession>
<dbReference type="HOGENOM" id="CLU_121415_6_0_6"/>
<keyword evidence="3 6" id="KW-0812">Transmembrane</keyword>
<keyword evidence="4 6" id="KW-1133">Transmembrane helix</keyword>
<dbReference type="Proteomes" id="UP000032749">
    <property type="component" value="Chromosome"/>
</dbReference>
<dbReference type="STRING" id="698738.OLEAN_C39090"/>
<organism evidence="7 8">
    <name type="scientific">Oleispira antarctica RB-8</name>
    <dbReference type="NCBI Taxonomy" id="698738"/>
    <lineage>
        <taxon>Bacteria</taxon>
        <taxon>Pseudomonadati</taxon>
        <taxon>Pseudomonadota</taxon>
        <taxon>Gammaproteobacteria</taxon>
        <taxon>Oceanospirillales</taxon>
        <taxon>Oceanospirillaceae</taxon>
        <taxon>Oleispira</taxon>
    </lineage>
</organism>
<sequence length="108" mass="11981">MQFSLSIIIALFALIHSFEAGYSALLGGLTCAVPSGYFIWRAFKYSGARSVDQVVQSFYQGQSWKFVLTAMSFAVIFSRVDPLNPWALFGAFITVQFSHVMAARIAKL</sequence>
<dbReference type="GO" id="GO:0005886">
    <property type="term" value="C:plasma membrane"/>
    <property type="evidence" value="ECO:0007669"/>
    <property type="project" value="UniProtKB-SubCell"/>
</dbReference>
<gene>
    <name evidence="7" type="primary">atpI</name>
    <name evidence="7" type="ORF">OLEAN_C39090</name>
</gene>
<evidence type="ECO:0000256" key="6">
    <source>
        <dbReference type="SAM" id="Phobius"/>
    </source>
</evidence>
<proteinExistence type="predicted"/>
<feature type="transmembrane region" description="Helical" evidence="6">
    <location>
        <begin position="27"/>
        <end position="43"/>
    </location>
</feature>
<reference evidence="7 8" key="1">
    <citation type="journal article" date="2013" name="Nat. Commun.">
        <title>Genome sequence and functional genomic analysis of the oil-degrading bacterium Oleispira antarctica.</title>
        <authorList>
            <person name="Kube M."/>
            <person name="Chernikova T.N."/>
            <person name="Al-Ramahi Y."/>
            <person name="Beloqui A."/>
            <person name="Lopez-Cortez N."/>
            <person name="Guazzaroni M.E."/>
            <person name="Heipieper H.J."/>
            <person name="Klages S."/>
            <person name="Kotsyurbenko O.R."/>
            <person name="Langer I."/>
            <person name="Nechitaylo T.Y."/>
            <person name="Lunsdorf H."/>
            <person name="Fernandez M."/>
            <person name="Juarez S."/>
            <person name="Ciordia S."/>
            <person name="Singer A."/>
            <person name="Kagan O."/>
            <person name="Egorova O."/>
            <person name="Petit P.A."/>
            <person name="Stogios P."/>
            <person name="Kim Y."/>
            <person name="Tchigvintsev A."/>
            <person name="Flick R."/>
            <person name="Denaro R."/>
            <person name="Genovese M."/>
            <person name="Albar J.P."/>
            <person name="Reva O.N."/>
            <person name="Martinez-Gomariz M."/>
            <person name="Tran H."/>
            <person name="Ferrer M."/>
            <person name="Savchenko A."/>
            <person name="Yakunin A.F."/>
            <person name="Yakimov M.M."/>
            <person name="Golyshina O.V."/>
            <person name="Reinhardt R."/>
            <person name="Golyshin P.N."/>
        </authorList>
    </citation>
    <scope>NUCLEOTIDE SEQUENCE [LARGE SCALE GENOMIC DNA]</scope>
</reference>
<evidence type="ECO:0000313" key="7">
    <source>
        <dbReference type="EMBL" id="CCK78085.1"/>
    </source>
</evidence>
<evidence type="ECO:0000256" key="5">
    <source>
        <dbReference type="ARBA" id="ARBA00023136"/>
    </source>
</evidence>
<evidence type="ECO:0000256" key="3">
    <source>
        <dbReference type="ARBA" id="ARBA00022692"/>
    </source>
</evidence>
<evidence type="ECO:0000256" key="1">
    <source>
        <dbReference type="ARBA" id="ARBA00004651"/>
    </source>
</evidence>
<dbReference type="KEGG" id="oai:OLEAN_C39090"/>
<evidence type="ECO:0000256" key="4">
    <source>
        <dbReference type="ARBA" id="ARBA00022989"/>
    </source>
</evidence>
<dbReference type="OrthoDB" id="5702716at2"/>
<dbReference type="EMBL" id="FO203512">
    <property type="protein sequence ID" value="CCK78085.1"/>
    <property type="molecule type" value="Genomic_DNA"/>
</dbReference>
<keyword evidence="5 6" id="KW-0472">Membrane</keyword>
<name>R4YSV9_OLEAN</name>
<protein>
    <submittedName>
        <fullName evidence="7">ATP synthase F0, I subunit</fullName>
    </submittedName>
</protein>
<evidence type="ECO:0000313" key="8">
    <source>
        <dbReference type="Proteomes" id="UP000032749"/>
    </source>
</evidence>
<keyword evidence="8" id="KW-1185">Reference proteome</keyword>
<evidence type="ECO:0000256" key="2">
    <source>
        <dbReference type="ARBA" id="ARBA00022475"/>
    </source>
</evidence>
<comment type="subcellular location">
    <subcellularLocation>
        <location evidence="1">Cell membrane</location>
        <topology evidence="1">Multi-pass membrane protein</topology>
    </subcellularLocation>
</comment>